<evidence type="ECO:0000256" key="1">
    <source>
        <dbReference type="ARBA" id="ARBA00004609"/>
    </source>
</evidence>
<keyword evidence="7" id="KW-0325">Glycoprotein</keyword>
<protein>
    <submittedName>
        <fullName evidence="13">Non-specific lipid transfer protein GPI-anchored 10-like</fullName>
    </submittedName>
</protein>
<comment type="similarity">
    <text evidence="2">Belongs to the plant LTP family.</text>
</comment>
<keyword evidence="3" id="KW-1003">Cell membrane</keyword>
<organism evidence="12 13">
    <name type="scientific">Coffea arabica</name>
    <name type="common">Arabian coffee</name>
    <dbReference type="NCBI Taxonomy" id="13443"/>
    <lineage>
        <taxon>Eukaryota</taxon>
        <taxon>Viridiplantae</taxon>
        <taxon>Streptophyta</taxon>
        <taxon>Embryophyta</taxon>
        <taxon>Tracheophyta</taxon>
        <taxon>Spermatophyta</taxon>
        <taxon>Magnoliopsida</taxon>
        <taxon>eudicotyledons</taxon>
        <taxon>Gunneridae</taxon>
        <taxon>Pentapetalae</taxon>
        <taxon>asterids</taxon>
        <taxon>lamiids</taxon>
        <taxon>Gentianales</taxon>
        <taxon>Rubiaceae</taxon>
        <taxon>Ixoroideae</taxon>
        <taxon>Gardenieae complex</taxon>
        <taxon>Bertiereae - Coffeeae clade</taxon>
        <taxon>Coffeeae</taxon>
        <taxon>Coffea</taxon>
    </lineage>
</organism>
<dbReference type="Gene3D" id="1.10.110.10">
    <property type="entry name" value="Plant lipid-transfer and hydrophobic proteins"/>
    <property type="match status" value="1"/>
</dbReference>
<keyword evidence="4" id="KW-0336">GPI-anchor</keyword>
<dbReference type="PANTHER" id="PTHR33044">
    <property type="entry name" value="BIFUNCTIONAL INHIBITOR/LIPID-TRANSFER PROTEIN/SEED STORAGE 2S ALBUMIN SUPERFAMILY PROTEIN-RELATED"/>
    <property type="match status" value="1"/>
</dbReference>
<proteinExistence type="inferred from homology"/>
<name>A0ABM4U1Q2_COFAR</name>
<gene>
    <name evidence="13" type="primary">LOC113740130</name>
</gene>
<evidence type="ECO:0000313" key="13">
    <source>
        <dbReference type="RefSeq" id="XP_071901215.1"/>
    </source>
</evidence>
<keyword evidence="9" id="KW-0472">Membrane</keyword>
<keyword evidence="6" id="KW-1015">Disulfide bond</keyword>
<evidence type="ECO:0000313" key="12">
    <source>
        <dbReference type="Proteomes" id="UP001652660"/>
    </source>
</evidence>
<evidence type="ECO:0000256" key="2">
    <source>
        <dbReference type="ARBA" id="ARBA00009748"/>
    </source>
</evidence>
<feature type="signal peptide" evidence="10">
    <location>
        <begin position="1"/>
        <end position="29"/>
    </location>
</feature>
<dbReference type="Pfam" id="PF14368">
    <property type="entry name" value="LTP_2"/>
    <property type="match status" value="1"/>
</dbReference>
<dbReference type="InterPro" id="IPR043325">
    <property type="entry name" value="LTSS"/>
</dbReference>
<evidence type="ECO:0000256" key="7">
    <source>
        <dbReference type="ARBA" id="ARBA00023180"/>
    </source>
</evidence>
<feature type="transmembrane region" description="Helical" evidence="9">
    <location>
        <begin position="174"/>
        <end position="195"/>
    </location>
</feature>
<dbReference type="Proteomes" id="UP001652660">
    <property type="component" value="Chromosome 4c"/>
</dbReference>
<dbReference type="CDD" id="cd00010">
    <property type="entry name" value="AAI_LTSS"/>
    <property type="match status" value="1"/>
</dbReference>
<dbReference type="InterPro" id="IPR036312">
    <property type="entry name" value="Bifun_inhib/LTP/seed_sf"/>
</dbReference>
<sequence length="205" mass="21507">MAASHLMLPCVTASLVLLFVPCFLPIVQPQTIGNSQTGPTVSECVPRLLSLAPCEAFVQGTSASPPQTCCYNLRHVYNQELSCLCLMVNDSSISAFPINRTLALQLPVLCNLQGGLSACSAGGIAVPFPPSSPTSQVSFGTKTNATVAASPMITVSPTTGILGSIPHSVANLNAINHLVVALIAEMLLLGMTYTLEAWNIMFLTF</sequence>
<feature type="chain" id="PRO_5045594272" evidence="10">
    <location>
        <begin position="30"/>
        <end position="205"/>
    </location>
</feature>
<evidence type="ECO:0000256" key="9">
    <source>
        <dbReference type="SAM" id="Phobius"/>
    </source>
</evidence>
<evidence type="ECO:0000256" key="8">
    <source>
        <dbReference type="ARBA" id="ARBA00023288"/>
    </source>
</evidence>
<evidence type="ECO:0000256" key="5">
    <source>
        <dbReference type="ARBA" id="ARBA00022729"/>
    </source>
</evidence>
<evidence type="ECO:0000256" key="10">
    <source>
        <dbReference type="SAM" id="SignalP"/>
    </source>
</evidence>
<dbReference type="GeneID" id="113740130"/>
<keyword evidence="9" id="KW-0812">Transmembrane</keyword>
<dbReference type="SUPFAM" id="SSF47699">
    <property type="entry name" value="Bifunctional inhibitor/lipid-transfer protein/seed storage 2S albumin"/>
    <property type="match status" value="1"/>
</dbReference>
<keyword evidence="5 10" id="KW-0732">Signal</keyword>
<evidence type="ECO:0000259" key="11">
    <source>
        <dbReference type="Pfam" id="PF14368"/>
    </source>
</evidence>
<dbReference type="RefSeq" id="XP_071901215.1">
    <property type="nucleotide sequence ID" value="XM_072045114.1"/>
</dbReference>
<accession>A0ABM4U1Q2</accession>
<evidence type="ECO:0000256" key="6">
    <source>
        <dbReference type="ARBA" id="ARBA00023157"/>
    </source>
</evidence>
<keyword evidence="12" id="KW-1185">Reference proteome</keyword>
<dbReference type="InterPro" id="IPR016140">
    <property type="entry name" value="Bifunc_inhib/LTP/seed_store"/>
</dbReference>
<evidence type="ECO:0000256" key="3">
    <source>
        <dbReference type="ARBA" id="ARBA00022475"/>
    </source>
</evidence>
<feature type="domain" description="Bifunctional inhibitor/plant lipid transfer protein/seed storage helical" evidence="11">
    <location>
        <begin position="37"/>
        <end position="119"/>
    </location>
</feature>
<keyword evidence="9" id="KW-1133">Transmembrane helix</keyword>
<keyword evidence="8" id="KW-0449">Lipoprotein</keyword>
<comment type="subcellular location">
    <subcellularLocation>
        <location evidence="1">Cell membrane</location>
        <topology evidence="1">Lipid-anchor</topology>
        <topology evidence="1">GPI-anchor</topology>
    </subcellularLocation>
</comment>
<evidence type="ECO:0000256" key="4">
    <source>
        <dbReference type="ARBA" id="ARBA00022622"/>
    </source>
</evidence>
<reference evidence="13" key="1">
    <citation type="submission" date="2025-08" db="UniProtKB">
        <authorList>
            <consortium name="RefSeq"/>
        </authorList>
    </citation>
    <scope>IDENTIFICATION</scope>
    <source>
        <tissue evidence="13">Leaves</tissue>
    </source>
</reference>